<keyword evidence="2" id="KW-0560">Oxidoreductase</keyword>
<dbReference type="PANTHER" id="PTHR11091">
    <property type="entry name" value="OXIDOREDUCTASE-RELATED"/>
    <property type="match status" value="1"/>
</dbReference>
<organism evidence="3 4">
    <name type="scientific">Nitratireductor basaltis</name>
    <dbReference type="NCBI Taxonomy" id="472175"/>
    <lineage>
        <taxon>Bacteria</taxon>
        <taxon>Pseudomonadati</taxon>
        <taxon>Pseudomonadota</taxon>
        <taxon>Alphaproteobacteria</taxon>
        <taxon>Hyphomicrobiales</taxon>
        <taxon>Phyllobacteriaceae</taxon>
        <taxon>Nitratireductor</taxon>
    </lineage>
</organism>
<dbReference type="PANTHER" id="PTHR11091:SF0">
    <property type="entry name" value="MALATE DEHYDROGENASE"/>
    <property type="match status" value="1"/>
</dbReference>
<dbReference type="InterPro" id="IPR003767">
    <property type="entry name" value="Malate/L-lactate_DH-like"/>
</dbReference>
<evidence type="ECO:0000313" key="4">
    <source>
        <dbReference type="Proteomes" id="UP000053675"/>
    </source>
</evidence>
<gene>
    <name evidence="3" type="ORF">EL18_00393</name>
</gene>
<proteinExistence type="inferred from homology"/>
<dbReference type="GO" id="GO:0016491">
    <property type="term" value="F:oxidoreductase activity"/>
    <property type="evidence" value="ECO:0007669"/>
    <property type="project" value="UniProtKB-KW"/>
</dbReference>
<dbReference type="Proteomes" id="UP000053675">
    <property type="component" value="Unassembled WGS sequence"/>
</dbReference>
<dbReference type="EMBL" id="JMQM01000001">
    <property type="protein sequence ID" value="KFB09378.1"/>
    <property type="molecule type" value="Genomic_DNA"/>
</dbReference>
<dbReference type="AlphaFoldDB" id="A0A084U8U2"/>
<evidence type="ECO:0000313" key="3">
    <source>
        <dbReference type="EMBL" id="KFB09378.1"/>
    </source>
</evidence>
<dbReference type="Gene3D" id="3.30.1370.60">
    <property type="entry name" value="Hypothetical oxidoreductase yiak, domain 2"/>
    <property type="match status" value="1"/>
</dbReference>
<name>A0A084U8U2_9HYPH</name>
<comment type="similarity">
    <text evidence="1">Belongs to the LDH2/MDH2 oxidoreductase family.</text>
</comment>
<accession>A0A084U8U2</accession>
<evidence type="ECO:0000256" key="2">
    <source>
        <dbReference type="ARBA" id="ARBA00023002"/>
    </source>
</evidence>
<dbReference type="Pfam" id="PF02615">
    <property type="entry name" value="Ldh_2"/>
    <property type="match status" value="1"/>
</dbReference>
<evidence type="ECO:0000256" key="1">
    <source>
        <dbReference type="ARBA" id="ARBA00006056"/>
    </source>
</evidence>
<protein>
    <submittedName>
        <fullName evidence="3">Malate/lactate dehydrogenase</fullName>
    </submittedName>
</protein>
<dbReference type="STRING" id="472175.EL18_00393"/>
<dbReference type="InterPro" id="IPR043144">
    <property type="entry name" value="Mal/L-sulf/L-lact_DH-like_ah"/>
</dbReference>
<comment type="caution">
    <text evidence="3">The sequence shown here is derived from an EMBL/GenBank/DDBJ whole genome shotgun (WGS) entry which is preliminary data.</text>
</comment>
<dbReference type="PATRIC" id="fig|472175.3.peg.408"/>
<keyword evidence="4" id="KW-1185">Reference proteome</keyword>
<dbReference type="SUPFAM" id="SSF89733">
    <property type="entry name" value="L-sulfolactate dehydrogenase-like"/>
    <property type="match status" value="1"/>
</dbReference>
<dbReference type="eggNOG" id="COG2055">
    <property type="taxonomic scope" value="Bacteria"/>
</dbReference>
<dbReference type="Gene3D" id="1.10.1530.10">
    <property type="match status" value="1"/>
</dbReference>
<reference evidence="3 4" key="1">
    <citation type="submission" date="2014-05" db="EMBL/GenBank/DDBJ databases">
        <title>Draft Genome Sequence of Nitratireductor basaltis Strain UMTGB225, A Marine Bacterium Isolated from Green Barrel Tunicate.</title>
        <authorList>
            <person name="Gan H.Y."/>
        </authorList>
    </citation>
    <scope>NUCLEOTIDE SEQUENCE [LARGE SCALE GENOMIC DNA]</scope>
    <source>
        <strain evidence="3 4">UMTGB225</strain>
    </source>
</reference>
<dbReference type="InterPro" id="IPR036111">
    <property type="entry name" value="Mal/L-sulfo/L-lacto_DH-like_sf"/>
</dbReference>
<sequence length="366" mass="39343">MSTMGKIATDDQLEHAGIERLYGFCKSVLISVGADEPTAAAATDAMLHGSRLGVDSHGVRLLPHYVQAFAGGRLNCRPKMRLARQIGVVANLDADHAHGARAAYHAMDHAVEIAQSHGLAAVSIRNSSHFGPAGAYALHAARQGLIGLAFCNSDSFVRLHDGASRFHGTNPIAMCVPAKGQKPWLLDMATSSITYNRIQLHRSLNAPLAENVASTETGMDTTDPDLATMLAPLGGIFGFKGAGLAGMVEIFSAVLSGSRLSHEILPMGGPDFSTPRNVGAFVMAMRPDAFLEQEEFDAAMHRYIEGLRSSPVRDGAKLFAPGDREWAEEAYREEHGVPIDPATEKAFRRLAAEYELPLPFQTEVME</sequence>
<dbReference type="InterPro" id="IPR043143">
    <property type="entry name" value="Mal/L-sulf/L-lact_DH-like_NADP"/>
</dbReference>